<dbReference type="Proteomes" id="UP000214720">
    <property type="component" value="Unassembled WGS sequence"/>
</dbReference>
<dbReference type="PANTHER" id="PTHR30007">
    <property type="entry name" value="PHP DOMAIN PROTEIN"/>
    <property type="match status" value="1"/>
</dbReference>
<dbReference type="AlphaFoldDB" id="A0A226WWC4"/>
<dbReference type="PANTHER" id="PTHR30007:SF0">
    <property type="entry name" value="TRANSPOSASE"/>
    <property type="match status" value="1"/>
</dbReference>
<evidence type="ECO:0000313" key="4">
    <source>
        <dbReference type="Proteomes" id="UP000214720"/>
    </source>
</evidence>
<proteinExistence type="predicted"/>
<feature type="domain" description="Insertion element IS402-like" evidence="2">
    <location>
        <begin position="23"/>
        <end position="94"/>
    </location>
</feature>
<sequence>MSGKQRWQAIPVKLSVAQFEQFVLPHLSRGRRGPPPQLSLHKIFNYILQVLYMGCQWKTLPIDKDCEGRPEIHHTRVYRAMRRWQADGCMDAIFESSVSRLHDDQLLDLRVIHGDGTTTAAKKGGDNLGYSGHKHLKGDKVVAFCDRNCNIIAPFISAPGNRNESPLLRDALPRLRQIARAIGMDLQGTTVSLDGVYDCRANRKAIFNRNMIPNIPENPRARKATKRGRKQRFDPAIFEERFRTIERVFAWEDKFRRLLLRFERLSAVHYAFKTLAYR</sequence>
<dbReference type="GO" id="GO:0004803">
    <property type="term" value="F:transposase activity"/>
    <property type="evidence" value="ECO:0007669"/>
    <property type="project" value="InterPro"/>
</dbReference>
<accession>A0A226WWC4</accession>
<comment type="caution">
    <text evidence="3">The sequence shown here is derived from an EMBL/GenBank/DDBJ whole genome shotgun (WGS) entry which is preliminary data.</text>
</comment>
<evidence type="ECO:0000259" key="1">
    <source>
        <dbReference type="Pfam" id="PF01609"/>
    </source>
</evidence>
<feature type="domain" description="Transposase IS4-like" evidence="1">
    <location>
        <begin position="115"/>
        <end position="271"/>
    </location>
</feature>
<dbReference type="GO" id="GO:0003677">
    <property type="term" value="F:DNA binding"/>
    <property type="evidence" value="ECO:0007669"/>
    <property type="project" value="InterPro"/>
</dbReference>
<organism evidence="3 4">
    <name type="scientific">Caballeronia sordidicola</name>
    <name type="common">Burkholderia sordidicola</name>
    <dbReference type="NCBI Taxonomy" id="196367"/>
    <lineage>
        <taxon>Bacteria</taxon>
        <taxon>Pseudomonadati</taxon>
        <taxon>Pseudomonadota</taxon>
        <taxon>Betaproteobacteria</taxon>
        <taxon>Burkholderiales</taxon>
        <taxon>Burkholderiaceae</taxon>
        <taxon>Caballeronia</taxon>
    </lineage>
</organism>
<dbReference type="Pfam" id="PF01609">
    <property type="entry name" value="DDE_Tnp_1"/>
    <property type="match status" value="1"/>
</dbReference>
<dbReference type="GO" id="GO:0006313">
    <property type="term" value="P:DNA transposition"/>
    <property type="evidence" value="ECO:0007669"/>
    <property type="project" value="InterPro"/>
</dbReference>
<dbReference type="NCBIfam" id="NF033580">
    <property type="entry name" value="transpos_IS5_3"/>
    <property type="match status" value="1"/>
</dbReference>
<dbReference type="OrthoDB" id="9082027at2"/>
<protein>
    <submittedName>
        <fullName evidence="3">Mobile element protein</fullName>
    </submittedName>
</protein>
<dbReference type="Pfam" id="PF13340">
    <property type="entry name" value="DUF4096"/>
    <property type="match status" value="1"/>
</dbReference>
<dbReference type="InterPro" id="IPR002559">
    <property type="entry name" value="Transposase_11"/>
</dbReference>
<dbReference type="InterPro" id="IPR025161">
    <property type="entry name" value="IS402-like_dom"/>
</dbReference>
<evidence type="ECO:0000313" key="3">
    <source>
        <dbReference type="EMBL" id="OXC75482.1"/>
    </source>
</evidence>
<dbReference type="EMBL" id="MTHB01000171">
    <property type="protein sequence ID" value="OXC75482.1"/>
    <property type="molecule type" value="Genomic_DNA"/>
</dbReference>
<reference evidence="4" key="1">
    <citation type="submission" date="2017-01" db="EMBL/GenBank/DDBJ databases">
        <title>Genome Analysis of Deinococcus marmoris KOPRI26562.</title>
        <authorList>
            <person name="Kim J.H."/>
            <person name="Oh H.-M."/>
        </authorList>
    </citation>
    <scope>NUCLEOTIDE SEQUENCE [LARGE SCALE GENOMIC DNA]</scope>
    <source>
        <strain evidence="4">PAMC 26633</strain>
    </source>
</reference>
<evidence type="ECO:0000259" key="2">
    <source>
        <dbReference type="Pfam" id="PF13340"/>
    </source>
</evidence>
<name>A0A226WWC4_CABSO</name>
<gene>
    <name evidence="3" type="ORF">BSU04_26705</name>
</gene>